<protein>
    <submittedName>
        <fullName evidence="1">Uncharacterized protein</fullName>
    </submittedName>
</protein>
<reference evidence="1" key="1">
    <citation type="submission" date="2021-08" db="EMBL/GenBank/DDBJ databases">
        <title>The first chromosome-level gecko genome reveals the dynamic sex chromosomes of Neotropical dwarf geckos (Sphaerodactylidae: Sphaerodactylus).</title>
        <authorList>
            <person name="Pinto B.J."/>
            <person name="Keating S.E."/>
            <person name="Gamble T."/>
        </authorList>
    </citation>
    <scope>NUCLEOTIDE SEQUENCE</scope>
    <source>
        <strain evidence="1">TG3544</strain>
    </source>
</reference>
<gene>
    <name evidence="1" type="ORF">K3G42_000854</name>
</gene>
<dbReference type="EMBL" id="CM037626">
    <property type="protein sequence ID" value="KAH8011520.1"/>
    <property type="molecule type" value="Genomic_DNA"/>
</dbReference>
<name>A0ACB8FWQ5_9SAUR</name>
<accession>A0ACB8FWQ5</accession>
<evidence type="ECO:0000313" key="2">
    <source>
        <dbReference type="Proteomes" id="UP000827872"/>
    </source>
</evidence>
<dbReference type="Proteomes" id="UP000827872">
    <property type="component" value="Linkage Group LG13"/>
</dbReference>
<comment type="caution">
    <text evidence="1">The sequence shown here is derived from an EMBL/GenBank/DDBJ whole genome shotgun (WGS) entry which is preliminary data.</text>
</comment>
<evidence type="ECO:0000313" key="1">
    <source>
        <dbReference type="EMBL" id="KAH8011520.1"/>
    </source>
</evidence>
<sequence>MGSHYSWGPSWRPCWGPKAAGRPRGGKETGESLYAWRRLGLCLSCGGEGHMAIVCPTKKPDPPVVPASGEVKAGTAKGPGKKFPFKKRSGLQVEPREANSASEEVGGPESSEESAGNDSNLA</sequence>
<keyword evidence="2" id="KW-1185">Reference proteome</keyword>
<organism evidence="1 2">
    <name type="scientific">Sphaerodactylus townsendi</name>
    <dbReference type="NCBI Taxonomy" id="933632"/>
    <lineage>
        <taxon>Eukaryota</taxon>
        <taxon>Metazoa</taxon>
        <taxon>Chordata</taxon>
        <taxon>Craniata</taxon>
        <taxon>Vertebrata</taxon>
        <taxon>Euteleostomi</taxon>
        <taxon>Lepidosauria</taxon>
        <taxon>Squamata</taxon>
        <taxon>Bifurcata</taxon>
        <taxon>Gekkota</taxon>
        <taxon>Sphaerodactylidae</taxon>
        <taxon>Sphaerodactylus</taxon>
    </lineage>
</organism>
<proteinExistence type="predicted"/>